<sequence length="186" mass="20914">MGKKPWTSSSTDFKVKWPHYGKAMLQAAVHGLRLAVPQIRRFVVEQRGRGLPLLPEQRAGRAEAQGGTLRAAGASPFSPSPPSVPSFRRTPLDPQVPRRTAANVGGIRRHREAARKSRRLCPMPNGCAPATNTRETTGKIRRWLWRHSSTEDVRCPFWFSRAAKNWQGQRRPSWPDTFVASLWLSG</sequence>
<dbReference type="Proteomes" id="UP000673691">
    <property type="component" value="Unassembled WGS sequence"/>
</dbReference>
<feature type="region of interest" description="Disordered" evidence="1">
    <location>
        <begin position="57"/>
        <end position="133"/>
    </location>
</feature>
<name>A0A8H7ZUN7_9FUNG</name>
<accession>A0A8H7ZUN7</accession>
<dbReference type="EMBL" id="JAEFCI010006529">
    <property type="protein sequence ID" value="KAG5459625.1"/>
    <property type="molecule type" value="Genomic_DNA"/>
</dbReference>
<dbReference type="AlphaFoldDB" id="A0A8H7ZUN7"/>
<reference evidence="2 3" key="1">
    <citation type="journal article" name="Sci. Rep.">
        <title>Genome-scale phylogenetic analyses confirm Olpidium as the closest living zoosporic fungus to the non-flagellated, terrestrial fungi.</title>
        <authorList>
            <person name="Chang Y."/>
            <person name="Rochon D."/>
            <person name="Sekimoto S."/>
            <person name="Wang Y."/>
            <person name="Chovatia M."/>
            <person name="Sandor L."/>
            <person name="Salamov A."/>
            <person name="Grigoriev I.V."/>
            <person name="Stajich J.E."/>
            <person name="Spatafora J.W."/>
        </authorList>
    </citation>
    <scope>NUCLEOTIDE SEQUENCE [LARGE SCALE GENOMIC DNA]</scope>
    <source>
        <strain evidence="2">S191</strain>
    </source>
</reference>
<feature type="compositionally biased region" description="Basic residues" evidence="1">
    <location>
        <begin position="107"/>
        <end position="119"/>
    </location>
</feature>
<keyword evidence="3" id="KW-1185">Reference proteome</keyword>
<evidence type="ECO:0000256" key="1">
    <source>
        <dbReference type="SAM" id="MobiDB-lite"/>
    </source>
</evidence>
<comment type="caution">
    <text evidence="2">The sequence shown here is derived from an EMBL/GenBank/DDBJ whole genome shotgun (WGS) entry which is preliminary data.</text>
</comment>
<organism evidence="2 3">
    <name type="scientific">Olpidium bornovanus</name>
    <dbReference type="NCBI Taxonomy" id="278681"/>
    <lineage>
        <taxon>Eukaryota</taxon>
        <taxon>Fungi</taxon>
        <taxon>Fungi incertae sedis</taxon>
        <taxon>Olpidiomycota</taxon>
        <taxon>Olpidiomycotina</taxon>
        <taxon>Olpidiomycetes</taxon>
        <taxon>Olpidiales</taxon>
        <taxon>Olpidiaceae</taxon>
        <taxon>Olpidium</taxon>
    </lineage>
</organism>
<evidence type="ECO:0000313" key="3">
    <source>
        <dbReference type="Proteomes" id="UP000673691"/>
    </source>
</evidence>
<evidence type="ECO:0000313" key="2">
    <source>
        <dbReference type="EMBL" id="KAG5459625.1"/>
    </source>
</evidence>
<proteinExistence type="predicted"/>
<protein>
    <submittedName>
        <fullName evidence="2">Uncharacterized protein</fullName>
    </submittedName>
</protein>
<gene>
    <name evidence="2" type="ORF">BJ554DRAFT_8428</name>
</gene>